<evidence type="ECO:0000313" key="11">
    <source>
        <dbReference type="EMBL" id="HEE18498.1"/>
    </source>
</evidence>
<dbReference type="HAMAP" id="MF_00159">
    <property type="entry name" value="IspG"/>
    <property type="match status" value="1"/>
</dbReference>
<keyword evidence="6 7" id="KW-0414">Isoprene biosynthesis</keyword>
<dbReference type="GO" id="GO:0016114">
    <property type="term" value="P:terpenoid biosynthetic process"/>
    <property type="evidence" value="ECO:0007669"/>
    <property type="project" value="InterPro"/>
</dbReference>
<evidence type="ECO:0000259" key="9">
    <source>
        <dbReference type="Pfam" id="PF26540"/>
    </source>
</evidence>
<keyword evidence="3 7" id="KW-0560">Oxidoreductase</keyword>
<dbReference type="SUPFAM" id="SSF56014">
    <property type="entry name" value="Nitrite and sulphite reductase 4Fe-4S domain-like"/>
    <property type="match status" value="1"/>
</dbReference>
<dbReference type="InterPro" id="IPR011005">
    <property type="entry name" value="Dihydropteroate_synth-like_sf"/>
</dbReference>
<evidence type="ECO:0000256" key="4">
    <source>
        <dbReference type="ARBA" id="ARBA00023004"/>
    </source>
</evidence>
<feature type="binding site" evidence="7">
    <location>
        <position position="305"/>
    </location>
    <ligand>
        <name>[4Fe-4S] cluster</name>
        <dbReference type="ChEBI" id="CHEBI:49883"/>
    </ligand>
</feature>
<evidence type="ECO:0000256" key="6">
    <source>
        <dbReference type="ARBA" id="ARBA00023229"/>
    </source>
</evidence>
<name>A0A7C2B587_UNCW3</name>
<dbReference type="Pfam" id="PF04551">
    <property type="entry name" value="GcpE"/>
    <property type="match status" value="1"/>
</dbReference>
<keyword evidence="5 7" id="KW-0411">Iron-sulfur</keyword>
<evidence type="ECO:0000313" key="12">
    <source>
        <dbReference type="EMBL" id="HFJ53793.1"/>
    </source>
</evidence>
<proteinExistence type="inferred from homology"/>
<dbReference type="EMBL" id="DSTU01000004">
    <property type="protein sequence ID" value="HFJ53793.1"/>
    <property type="molecule type" value="Genomic_DNA"/>
</dbReference>
<comment type="catalytic activity">
    <reaction evidence="7">
        <text>(2E)-4-hydroxy-3-methylbut-2-enyl diphosphate + oxidized [flavodoxin] + H2O + 2 H(+) = 2-C-methyl-D-erythritol 2,4-cyclic diphosphate + reduced [flavodoxin]</text>
        <dbReference type="Rhea" id="RHEA:43604"/>
        <dbReference type="Rhea" id="RHEA-COMP:10622"/>
        <dbReference type="Rhea" id="RHEA-COMP:10623"/>
        <dbReference type="ChEBI" id="CHEBI:15377"/>
        <dbReference type="ChEBI" id="CHEBI:15378"/>
        <dbReference type="ChEBI" id="CHEBI:57618"/>
        <dbReference type="ChEBI" id="CHEBI:58210"/>
        <dbReference type="ChEBI" id="CHEBI:58483"/>
        <dbReference type="ChEBI" id="CHEBI:128753"/>
        <dbReference type="EC" id="1.17.7.3"/>
    </reaction>
</comment>
<dbReference type="Gene3D" id="3.30.413.10">
    <property type="entry name" value="Sulfite Reductase Hemoprotein, domain 1"/>
    <property type="match status" value="1"/>
</dbReference>
<comment type="similarity">
    <text evidence="7">Belongs to the IspG family.</text>
</comment>
<keyword evidence="1 7" id="KW-0004">4Fe-4S</keyword>
<dbReference type="SUPFAM" id="SSF51717">
    <property type="entry name" value="Dihydropteroate synthetase-like"/>
    <property type="match status" value="1"/>
</dbReference>
<dbReference type="InterPro" id="IPR045854">
    <property type="entry name" value="NO2/SO3_Rdtase_4Fe4S_sf"/>
</dbReference>
<feature type="binding site" evidence="7">
    <location>
        <position position="298"/>
    </location>
    <ligand>
        <name>[4Fe-4S] cluster</name>
        <dbReference type="ChEBI" id="CHEBI:49883"/>
    </ligand>
</feature>
<accession>A0A7C2B587</accession>
<dbReference type="InterPro" id="IPR004588">
    <property type="entry name" value="IspG_bac-typ"/>
</dbReference>
<dbReference type="InterPro" id="IPR058578">
    <property type="entry name" value="IspG_TIM"/>
</dbReference>
<dbReference type="UniPathway" id="UPA00056">
    <property type="reaction ID" value="UER00096"/>
</dbReference>
<comment type="function">
    <text evidence="7">Converts 2C-methyl-D-erythritol 2,4-cyclodiphosphate (ME-2,4cPP) into 1-hydroxy-2-methyl-2-(E)-butenyl 4-diphosphate.</text>
</comment>
<comment type="pathway">
    <text evidence="7">Isoprenoid biosynthesis; isopentenyl diphosphate biosynthesis via DXP pathway; isopentenyl diphosphate from 1-deoxy-D-xylulose 5-phosphate: step 5/6.</text>
</comment>
<dbReference type="NCBIfam" id="TIGR00612">
    <property type="entry name" value="ispG_gcpE"/>
    <property type="match status" value="1"/>
</dbReference>
<dbReference type="InterPro" id="IPR058579">
    <property type="entry name" value="IspG_C"/>
</dbReference>
<dbReference type="EMBL" id="DSLG01000008">
    <property type="protein sequence ID" value="HEA87955.1"/>
    <property type="molecule type" value="Genomic_DNA"/>
</dbReference>
<comment type="caution">
    <text evidence="11">The sequence shown here is derived from an EMBL/GenBank/DDBJ whole genome shotgun (WGS) entry which is preliminary data.</text>
</comment>
<dbReference type="Pfam" id="PF26540">
    <property type="entry name" value="GcpE_C"/>
    <property type="match status" value="1"/>
</dbReference>
<comment type="cofactor">
    <cofactor evidence="7">
        <name>[4Fe-4S] cluster</name>
        <dbReference type="ChEBI" id="CHEBI:49883"/>
    </cofactor>
    <text evidence="7">Binds 1 [4Fe-4S] cluster.</text>
</comment>
<feature type="domain" description="IspG TIM-barrel" evidence="8">
    <location>
        <begin position="10"/>
        <end position="244"/>
    </location>
</feature>
<dbReference type="GO" id="GO:0051539">
    <property type="term" value="F:4 iron, 4 sulfur cluster binding"/>
    <property type="evidence" value="ECO:0007669"/>
    <property type="project" value="UniProtKB-UniRule"/>
</dbReference>
<feature type="domain" description="IspG C-terminal" evidence="9">
    <location>
        <begin position="260"/>
        <end position="346"/>
    </location>
</feature>
<dbReference type="AlphaFoldDB" id="A0A7C2B587"/>
<evidence type="ECO:0000256" key="5">
    <source>
        <dbReference type="ARBA" id="ARBA00023014"/>
    </source>
</evidence>
<feature type="binding site" evidence="7">
    <location>
        <position position="263"/>
    </location>
    <ligand>
        <name>[4Fe-4S] cluster</name>
        <dbReference type="ChEBI" id="CHEBI:49883"/>
    </ligand>
</feature>
<dbReference type="GO" id="GO:0019288">
    <property type="term" value="P:isopentenyl diphosphate biosynthetic process, methylerythritol 4-phosphate pathway"/>
    <property type="evidence" value="ECO:0007669"/>
    <property type="project" value="UniProtKB-UniRule"/>
</dbReference>
<dbReference type="InterPro" id="IPR016425">
    <property type="entry name" value="IspG_bac"/>
</dbReference>
<reference evidence="11" key="1">
    <citation type="journal article" date="2020" name="mSystems">
        <title>Genome- and Community-Level Interaction Insights into Carbon Utilization and Element Cycling Functions of Hydrothermarchaeota in Hydrothermal Sediment.</title>
        <authorList>
            <person name="Zhou Z."/>
            <person name="Liu Y."/>
            <person name="Xu W."/>
            <person name="Pan J."/>
            <person name="Luo Z.H."/>
            <person name="Li M."/>
        </authorList>
    </citation>
    <scope>NUCLEOTIDE SEQUENCE [LARGE SCALE GENOMIC DNA]</scope>
    <source>
        <strain evidence="11">SpSt-236</strain>
        <strain evidence="10">SpSt-265</strain>
        <strain evidence="12">SpSt-465</strain>
    </source>
</reference>
<dbReference type="Gene3D" id="3.20.20.20">
    <property type="entry name" value="Dihydropteroate synthase-like"/>
    <property type="match status" value="1"/>
</dbReference>
<dbReference type="PIRSF" id="PIRSF004640">
    <property type="entry name" value="IspG"/>
    <property type="match status" value="1"/>
</dbReference>
<dbReference type="PANTHER" id="PTHR30454">
    <property type="entry name" value="4-HYDROXY-3-METHYLBUT-2-EN-1-YL DIPHOSPHATE SYNTHASE"/>
    <property type="match status" value="1"/>
</dbReference>
<dbReference type="GO" id="GO:0141197">
    <property type="term" value="F:4-hydroxy-3-methylbut-2-enyl-diphosphate synthase activity (flavodoxin)"/>
    <property type="evidence" value="ECO:0007669"/>
    <property type="project" value="UniProtKB-EC"/>
</dbReference>
<evidence type="ECO:0000313" key="10">
    <source>
        <dbReference type="EMBL" id="HEA87955.1"/>
    </source>
</evidence>
<dbReference type="EC" id="1.17.7.3" evidence="7"/>
<evidence type="ECO:0000259" key="8">
    <source>
        <dbReference type="Pfam" id="PF04551"/>
    </source>
</evidence>
<evidence type="ECO:0000256" key="3">
    <source>
        <dbReference type="ARBA" id="ARBA00023002"/>
    </source>
</evidence>
<dbReference type="NCBIfam" id="NF001540">
    <property type="entry name" value="PRK00366.1"/>
    <property type="match status" value="1"/>
</dbReference>
<keyword evidence="2 7" id="KW-0479">Metal-binding</keyword>
<sequence length="354" mass="38414">MSVPEKHRLAVTVHNLTIGGGAPVRVQSMTKTRTDDVRSTVRQIRRLARAGCELVRIAVPDENSAEVLPVIRAQVDVPLVADIHFDYRLALKAIDAGFDKVRINPGNIGARWKVKEIIRAAMDHGVAIRVGVNSGSLPKTVRQKDGVVALLEAMATGLEPFEQLGFKAVVLSAKTTETRMLINVYQELHRRYPYPLHLGLTEAGPVFEGVIRSVAAMAPLLLQGIGDTIRISLTGDPVREVLAGYELLAALGLRRKGPMVYSCPGCGRTGVDINRLVRETRRALRRIDAPVKIAVMGCVVNGPGEARQADFGIAGGKGRGVIFSHGKVVRTVDEKNLVSELINEIKRKLAGTQN</sequence>
<keyword evidence="4 7" id="KW-0408">Iron</keyword>
<protein>
    <recommendedName>
        <fullName evidence="7">4-hydroxy-3-methylbut-2-en-1-yl diphosphate synthase (flavodoxin)</fullName>
        <ecNumber evidence="7">1.17.7.3</ecNumber>
    </recommendedName>
    <alternativeName>
        <fullName evidence="7">1-hydroxy-2-methyl-2-(E)-butenyl 4-diphosphate synthase</fullName>
    </alternativeName>
</protein>
<dbReference type="PANTHER" id="PTHR30454:SF0">
    <property type="entry name" value="4-HYDROXY-3-METHYLBUT-2-EN-1-YL DIPHOSPHATE SYNTHASE (FERREDOXIN), CHLOROPLASTIC"/>
    <property type="match status" value="1"/>
</dbReference>
<feature type="binding site" evidence="7">
    <location>
        <position position="266"/>
    </location>
    <ligand>
        <name>[4Fe-4S] cluster</name>
        <dbReference type="ChEBI" id="CHEBI:49883"/>
    </ligand>
</feature>
<evidence type="ECO:0000256" key="1">
    <source>
        <dbReference type="ARBA" id="ARBA00022485"/>
    </source>
</evidence>
<evidence type="ECO:0000256" key="7">
    <source>
        <dbReference type="HAMAP-Rule" id="MF_00159"/>
    </source>
</evidence>
<dbReference type="EMBL" id="DSKA01000216">
    <property type="protein sequence ID" value="HEE18498.1"/>
    <property type="molecule type" value="Genomic_DNA"/>
</dbReference>
<dbReference type="GO" id="GO:0046429">
    <property type="term" value="F:4-hydroxy-3-methylbut-2-en-1-yl diphosphate synthase activity (ferredoxin)"/>
    <property type="evidence" value="ECO:0007669"/>
    <property type="project" value="UniProtKB-UniRule"/>
</dbReference>
<evidence type="ECO:0000256" key="2">
    <source>
        <dbReference type="ARBA" id="ARBA00022723"/>
    </source>
</evidence>
<organism evidence="11">
    <name type="scientific">candidate division WOR-3 bacterium</name>
    <dbReference type="NCBI Taxonomy" id="2052148"/>
    <lineage>
        <taxon>Bacteria</taxon>
        <taxon>Bacteria division WOR-3</taxon>
    </lineage>
</organism>
<dbReference type="GO" id="GO:0005506">
    <property type="term" value="F:iron ion binding"/>
    <property type="evidence" value="ECO:0007669"/>
    <property type="project" value="InterPro"/>
</dbReference>
<gene>
    <name evidence="7" type="primary">ispG</name>
    <name evidence="11" type="ORF">ENP62_02975</name>
    <name evidence="10" type="ORF">ENP94_08145</name>
    <name evidence="12" type="ORF">ENS16_03790</name>
</gene>